<dbReference type="EMBL" id="JBHSIS010000017">
    <property type="protein sequence ID" value="MFC4857162.1"/>
    <property type="molecule type" value="Genomic_DNA"/>
</dbReference>
<organism evidence="2 3">
    <name type="scientific">Actinophytocola glycyrrhizae</name>
    <dbReference type="NCBI Taxonomy" id="2044873"/>
    <lineage>
        <taxon>Bacteria</taxon>
        <taxon>Bacillati</taxon>
        <taxon>Actinomycetota</taxon>
        <taxon>Actinomycetes</taxon>
        <taxon>Pseudonocardiales</taxon>
        <taxon>Pseudonocardiaceae</taxon>
    </lineage>
</organism>
<sequence>MKKFLAAGGAAIAVAMTFATAAPAVAAPATGEVVVFSVESTELTVVENPSGCVKLPTAAHVLVNQTDKPVRVHGDPFCVTPGLTVAPGYGSHVAAGSGSFSVDR</sequence>
<name>A0ABV9S9J8_9PSEU</name>
<feature type="chain" id="PRO_5046595831" description="Plastocyanin" evidence="1">
    <location>
        <begin position="22"/>
        <end position="104"/>
    </location>
</feature>
<evidence type="ECO:0000313" key="2">
    <source>
        <dbReference type="EMBL" id="MFC4857162.1"/>
    </source>
</evidence>
<gene>
    <name evidence="2" type="ORF">ACFPCV_27015</name>
</gene>
<keyword evidence="3" id="KW-1185">Reference proteome</keyword>
<protein>
    <recommendedName>
        <fullName evidence="4">Plastocyanin</fullName>
    </recommendedName>
</protein>
<keyword evidence="1" id="KW-0732">Signal</keyword>
<evidence type="ECO:0000313" key="3">
    <source>
        <dbReference type="Proteomes" id="UP001595859"/>
    </source>
</evidence>
<reference evidence="3" key="1">
    <citation type="journal article" date="2019" name="Int. J. Syst. Evol. Microbiol.">
        <title>The Global Catalogue of Microorganisms (GCM) 10K type strain sequencing project: providing services to taxonomists for standard genome sequencing and annotation.</title>
        <authorList>
            <consortium name="The Broad Institute Genomics Platform"/>
            <consortium name="The Broad Institute Genome Sequencing Center for Infectious Disease"/>
            <person name="Wu L."/>
            <person name="Ma J."/>
        </authorList>
    </citation>
    <scope>NUCLEOTIDE SEQUENCE [LARGE SCALE GENOMIC DNA]</scope>
    <source>
        <strain evidence="3">ZS-22-S1</strain>
    </source>
</reference>
<dbReference type="Proteomes" id="UP001595859">
    <property type="component" value="Unassembled WGS sequence"/>
</dbReference>
<comment type="caution">
    <text evidence="2">The sequence shown here is derived from an EMBL/GenBank/DDBJ whole genome shotgun (WGS) entry which is preliminary data.</text>
</comment>
<evidence type="ECO:0000256" key="1">
    <source>
        <dbReference type="SAM" id="SignalP"/>
    </source>
</evidence>
<feature type="signal peptide" evidence="1">
    <location>
        <begin position="1"/>
        <end position="21"/>
    </location>
</feature>
<dbReference type="RefSeq" id="WP_378059148.1">
    <property type="nucleotide sequence ID" value="NZ_JBHSIS010000017.1"/>
</dbReference>
<proteinExistence type="predicted"/>
<evidence type="ECO:0008006" key="4">
    <source>
        <dbReference type="Google" id="ProtNLM"/>
    </source>
</evidence>
<accession>A0ABV9S9J8</accession>